<dbReference type="AlphaFoldDB" id="A0A507DPV3"/>
<keyword evidence="2" id="KW-1185">Reference proteome</keyword>
<organism evidence="1 2">
    <name type="scientific">Powellomyces hirtus</name>
    <dbReference type="NCBI Taxonomy" id="109895"/>
    <lineage>
        <taxon>Eukaryota</taxon>
        <taxon>Fungi</taxon>
        <taxon>Fungi incertae sedis</taxon>
        <taxon>Chytridiomycota</taxon>
        <taxon>Chytridiomycota incertae sedis</taxon>
        <taxon>Chytridiomycetes</taxon>
        <taxon>Spizellomycetales</taxon>
        <taxon>Powellomycetaceae</taxon>
        <taxon>Powellomyces</taxon>
    </lineage>
</organism>
<dbReference type="Gene3D" id="1.25.40.10">
    <property type="entry name" value="Tetratricopeptide repeat domain"/>
    <property type="match status" value="1"/>
</dbReference>
<protein>
    <submittedName>
        <fullName evidence="1">Uncharacterized protein</fullName>
    </submittedName>
</protein>
<dbReference type="EMBL" id="QEAQ01000234">
    <property type="protein sequence ID" value="TPX53265.1"/>
    <property type="molecule type" value="Genomic_DNA"/>
</dbReference>
<evidence type="ECO:0000313" key="1">
    <source>
        <dbReference type="EMBL" id="TPX53265.1"/>
    </source>
</evidence>
<reference evidence="1 2" key="1">
    <citation type="journal article" date="2019" name="Sci. Rep.">
        <title>Comparative genomics of chytrid fungi reveal insights into the obligate biotrophic and pathogenic lifestyle of Synchytrium endobioticum.</title>
        <authorList>
            <person name="van de Vossenberg B.T.L.H."/>
            <person name="Warris S."/>
            <person name="Nguyen H.D.T."/>
            <person name="van Gent-Pelzer M.P.E."/>
            <person name="Joly D.L."/>
            <person name="van de Geest H.C."/>
            <person name="Bonants P.J.M."/>
            <person name="Smith D.S."/>
            <person name="Levesque C.A."/>
            <person name="van der Lee T.A.J."/>
        </authorList>
    </citation>
    <scope>NUCLEOTIDE SEQUENCE [LARGE SCALE GENOMIC DNA]</scope>
    <source>
        <strain evidence="1 2">CBS 809.83</strain>
    </source>
</reference>
<evidence type="ECO:0000313" key="2">
    <source>
        <dbReference type="Proteomes" id="UP000318582"/>
    </source>
</evidence>
<dbReference type="SUPFAM" id="SSF48452">
    <property type="entry name" value="TPR-like"/>
    <property type="match status" value="1"/>
</dbReference>
<name>A0A507DPV3_9FUNG</name>
<dbReference type="InterPro" id="IPR011990">
    <property type="entry name" value="TPR-like_helical_dom_sf"/>
</dbReference>
<accession>A0A507DPV3</accession>
<comment type="caution">
    <text evidence="1">The sequence shown here is derived from an EMBL/GenBank/DDBJ whole genome shotgun (WGS) entry which is preliminary data.</text>
</comment>
<proteinExistence type="predicted"/>
<gene>
    <name evidence="1" type="ORF">PhCBS80983_g06322</name>
</gene>
<dbReference type="Proteomes" id="UP000318582">
    <property type="component" value="Unassembled WGS sequence"/>
</dbReference>
<sequence>MPVASQTSPINGAVPPADAAADESHGIFQFTNTDNEDDDWLRAMMVDANAEDVAPAKPVRHFIDRTHVMRATYDGCFHAPSLAELPSVFATKLGPNSLISSMEHLYILGDFSGALAVAEGYLSANRQSGQKRIKETEVVEIAARCCLRLNQPTRAAEFIDAHSTTSNEGGWFLLQAQVYIQCGARDVDAVRAIRKYESVRKGDPTVYALLAGVLERKGEYARAARALRVVLELYSRNARDTPIAQYHARAEIKRFQDEIERLNRLAADEAAQRQSAPNGPLPADLKLWIEGFVPVDASSQTALAEDDDGDEKYVIDE</sequence>